<keyword evidence="10" id="KW-1185">Reference proteome</keyword>
<keyword evidence="4" id="KW-0547">Nucleotide-binding</keyword>
<dbReference type="InterPro" id="IPR001412">
    <property type="entry name" value="aa-tRNA-synth_I_CS"/>
</dbReference>
<dbReference type="InterPro" id="IPR002303">
    <property type="entry name" value="Valyl-tRNA_ligase"/>
</dbReference>
<evidence type="ECO:0000256" key="8">
    <source>
        <dbReference type="ARBA" id="ARBA00029936"/>
    </source>
</evidence>
<evidence type="ECO:0000256" key="3">
    <source>
        <dbReference type="ARBA" id="ARBA00022598"/>
    </source>
</evidence>
<dbReference type="STRING" id="48269.A0A183LIL1"/>
<dbReference type="GO" id="GO:0005524">
    <property type="term" value="F:ATP binding"/>
    <property type="evidence" value="ECO:0007669"/>
    <property type="project" value="UniProtKB-KW"/>
</dbReference>
<evidence type="ECO:0000313" key="9">
    <source>
        <dbReference type="EMBL" id="VDO58695.1"/>
    </source>
</evidence>
<dbReference type="Proteomes" id="UP000277204">
    <property type="component" value="Unassembled WGS sequence"/>
</dbReference>
<comment type="similarity">
    <text evidence="1">Belongs to the class-I aminoacyl-tRNA synthetase family.</text>
</comment>
<dbReference type="SUPFAM" id="SSF50677">
    <property type="entry name" value="ValRS/IleRS/LeuRS editing domain"/>
    <property type="match status" value="1"/>
</dbReference>
<gene>
    <name evidence="9" type="ORF">SMRZ_LOCUS3636</name>
</gene>
<evidence type="ECO:0000256" key="5">
    <source>
        <dbReference type="ARBA" id="ARBA00022840"/>
    </source>
</evidence>
<dbReference type="Gene3D" id="3.40.50.620">
    <property type="entry name" value="HUPs"/>
    <property type="match status" value="1"/>
</dbReference>
<evidence type="ECO:0000313" key="10">
    <source>
        <dbReference type="Proteomes" id="UP000277204"/>
    </source>
</evidence>
<evidence type="ECO:0000256" key="4">
    <source>
        <dbReference type="ARBA" id="ARBA00022741"/>
    </source>
</evidence>
<organism evidence="9 10">
    <name type="scientific">Schistosoma margrebowiei</name>
    <dbReference type="NCBI Taxonomy" id="48269"/>
    <lineage>
        <taxon>Eukaryota</taxon>
        <taxon>Metazoa</taxon>
        <taxon>Spiralia</taxon>
        <taxon>Lophotrochozoa</taxon>
        <taxon>Platyhelminthes</taxon>
        <taxon>Trematoda</taxon>
        <taxon>Digenea</taxon>
        <taxon>Strigeidida</taxon>
        <taxon>Schistosomatoidea</taxon>
        <taxon>Schistosomatidae</taxon>
        <taxon>Schistosoma</taxon>
    </lineage>
</organism>
<dbReference type="AlphaFoldDB" id="A0A183LIL1"/>
<dbReference type="EMBL" id="UZAI01001067">
    <property type="protein sequence ID" value="VDO58695.1"/>
    <property type="molecule type" value="Genomic_DNA"/>
</dbReference>
<protein>
    <recommendedName>
        <fullName evidence="2">valine--tRNA ligase</fullName>
        <ecNumber evidence="2">6.1.1.9</ecNumber>
    </recommendedName>
    <alternativeName>
        <fullName evidence="8">Valyl-tRNA synthetase</fullName>
    </alternativeName>
</protein>
<dbReference type="Pfam" id="PF00133">
    <property type="entry name" value="tRNA-synt_1"/>
    <property type="match status" value="1"/>
</dbReference>
<dbReference type="InterPro" id="IPR009008">
    <property type="entry name" value="Val/Leu/Ile-tRNA-synth_edit"/>
</dbReference>
<evidence type="ECO:0000256" key="2">
    <source>
        <dbReference type="ARBA" id="ARBA00013169"/>
    </source>
</evidence>
<dbReference type="PANTHER" id="PTHR11946">
    <property type="entry name" value="VALYL-TRNA SYNTHETASES"/>
    <property type="match status" value="1"/>
</dbReference>
<sequence>MQNQLRIPLYLGYGPKKVFTRHQLNNISIRWKTICPEISHDNETTVSTSSPRWNILHSESVYNPTLVENPNLCKSLWDRLQLFNPDKTLALNHNESIVSMILPPPNITGTLHVGHALTCTIQDAIARCYRMHGKTVLWVPGMDHAGIATQSVVERDLLKQYSLNSSQFPINHSKSSASSCQVPSNPRLLLGRENFIQRIWDWKNQHADLIREQLNSLGLCLDWSREFFTLSPVEFRDISESTFLNVPGYEKPVEFGIMDYFAYRVIDPPKSSLSECNHSGSRWDEIVIATTRLETMLASVALVVHPDDKRYQHLIGCYVEHPFYPNERLPIIADAQFVQPEIGTGKQLITIFLPHTSQNSWFYLTTASKANNKCNSSYICKKRQ</sequence>
<accession>A0A183LIL1</accession>
<dbReference type="SUPFAM" id="SSF52374">
    <property type="entry name" value="Nucleotidylyl transferase"/>
    <property type="match status" value="1"/>
</dbReference>
<dbReference type="InterPro" id="IPR002300">
    <property type="entry name" value="aa-tRNA-synth_Ia"/>
</dbReference>
<dbReference type="GO" id="GO:0002161">
    <property type="term" value="F:aminoacyl-tRNA deacylase activity"/>
    <property type="evidence" value="ECO:0007669"/>
    <property type="project" value="InterPro"/>
</dbReference>
<proteinExistence type="inferred from homology"/>
<evidence type="ECO:0000256" key="1">
    <source>
        <dbReference type="ARBA" id="ARBA00005594"/>
    </source>
</evidence>
<dbReference type="InterPro" id="IPR014729">
    <property type="entry name" value="Rossmann-like_a/b/a_fold"/>
</dbReference>
<keyword evidence="7" id="KW-0030">Aminoacyl-tRNA synthetase</keyword>
<dbReference type="EC" id="6.1.1.9" evidence="2"/>
<name>A0A183LIL1_9TREM</name>
<dbReference type="GO" id="GO:0005829">
    <property type="term" value="C:cytosol"/>
    <property type="evidence" value="ECO:0007669"/>
    <property type="project" value="TreeGrafter"/>
</dbReference>
<dbReference type="GO" id="GO:0004832">
    <property type="term" value="F:valine-tRNA ligase activity"/>
    <property type="evidence" value="ECO:0007669"/>
    <property type="project" value="UniProtKB-EC"/>
</dbReference>
<evidence type="ECO:0000256" key="7">
    <source>
        <dbReference type="ARBA" id="ARBA00023146"/>
    </source>
</evidence>
<dbReference type="PRINTS" id="PR00986">
    <property type="entry name" value="TRNASYNTHVAL"/>
</dbReference>
<dbReference type="Gene3D" id="3.90.740.10">
    <property type="entry name" value="Valyl/Leucyl/Isoleucyl-tRNA synthetase, editing domain"/>
    <property type="match status" value="1"/>
</dbReference>
<keyword evidence="5" id="KW-0067">ATP-binding</keyword>
<evidence type="ECO:0000256" key="6">
    <source>
        <dbReference type="ARBA" id="ARBA00022917"/>
    </source>
</evidence>
<dbReference type="PANTHER" id="PTHR11946:SF109">
    <property type="entry name" value="VALINE--TRNA LIGASE"/>
    <property type="match status" value="1"/>
</dbReference>
<reference evidence="9 10" key="1">
    <citation type="submission" date="2018-11" db="EMBL/GenBank/DDBJ databases">
        <authorList>
            <consortium name="Pathogen Informatics"/>
        </authorList>
    </citation>
    <scope>NUCLEOTIDE SEQUENCE [LARGE SCALE GENOMIC DNA]</scope>
    <source>
        <strain evidence="9 10">Zambia</strain>
    </source>
</reference>
<dbReference type="PROSITE" id="PS00178">
    <property type="entry name" value="AA_TRNA_LIGASE_I"/>
    <property type="match status" value="1"/>
</dbReference>
<keyword evidence="6" id="KW-0648">Protein biosynthesis</keyword>
<dbReference type="GO" id="GO:0006438">
    <property type="term" value="P:valyl-tRNA aminoacylation"/>
    <property type="evidence" value="ECO:0007669"/>
    <property type="project" value="InterPro"/>
</dbReference>
<keyword evidence="3" id="KW-0436">Ligase</keyword>